<dbReference type="Pfam" id="PF00701">
    <property type="entry name" value="DHDPS"/>
    <property type="match status" value="1"/>
</dbReference>
<dbReference type="EC" id="4.3.3.7" evidence="6"/>
<dbReference type="InterPro" id="IPR013785">
    <property type="entry name" value="Aldolase_TIM"/>
</dbReference>
<gene>
    <name evidence="6" type="ORF">KM92DES2_10419</name>
</gene>
<evidence type="ECO:0000256" key="5">
    <source>
        <dbReference type="PIRSR" id="PIRSR001365-2"/>
    </source>
</evidence>
<evidence type="ECO:0000256" key="1">
    <source>
        <dbReference type="ARBA" id="ARBA00007592"/>
    </source>
</evidence>
<dbReference type="SUPFAM" id="SSF51569">
    <property type="entry name" value="Aldolase"/>
    <property type="match status" value="1"/>
</dbReference>
<dbReference type="PRINTS" id="PR00146">
    <property type="entry name" value="DHPICSNTHASE"/>
</dbReference>
<keyword evidence="2 3" id="KW-0456">Lyase</keyword>
<comment type="similarity">
    <text evidence="1 3">Belongs to the DapA family.</text>
</comment>
<dbReference type="PANTHER" id="PTHR12128">
    <property type="entry name" value="DIHYDRODIPICOLINATE SYNTHASE"/>
    <property type="match status" value="1"/>
</dbReference>
<dbReference type="PIRSF" id="PIRSF001365">
    <property type="entry name" value="DHDPS"/>
    <property type="match status" value="1"/>
</dbReference>
<evidence type="ECO:0000313" key="6">
    <source>
        <dbReference type="EMBL" id="SBV93565.1"/>
    </source>
</evidence>
<evidence type="ECO:0000256" key="3">
    <source>
        <dbReference type="PIRNR" id="PIRNR001365"/>
    </source>
</evidence>
<dbReference type="InterPro" id="IPR002220">
    <property type="entry name" value="DapA-like"/>
</dbReference>
<protein>
    <submittedName>
        <fullName evidence="6">Dihydrodipicolinate synthase</fullName>
        <ecNumber evidence="6">4.3.3.7</ecNumber>
    </submittedName>
</protein>
<evidence type="ECO:0000256" key="2">
    <source>
        <dbReference type="ARBA" id="ARBA00023239"/>
    </source>
</evidence>
<dbReference type="EMBL" id="FLUP01000001">
    <property type="protein sequence ID" value="SBV93565.1"/>
    <property type="molecule type" value="Genomic_DNA"/>
</dbReference>
<dbReference type="SMART" id="SM01130">
    <property type="entry name" value="DHDPS"/>
    <property type="match status" value="1"/>
</dbReference>
<dbReference type="Gene3D" id="3.20.20.70">
    <property type="entry name" value="Aldolase class I"/>
    <property type="match status" value="1"/>
</dbReference>
<sequence>MGRLIYPEGSWVAIVTPFTENNTIDLGVMHDLVDFHAANGTSTLLVLGSTGEPTTLTIEEKKTVIKDMARYCKGKIHAFFGVTHGDTEKTIELARYAQEQDADGIVVVVPPYLCPDQASVLEYLIDVCLSVDISVGLYNNPARVVANVNAETVITLFNSVPNLVADKEAMPNVGQIATIQEGTHGELPILCCDSPAYALTLPVLAFGGAGTANVTGNIHPRAMAEMSRPWKNFEDVQRTRRIYNELLPIMEACYAATNPVAVKTFVRLLGFPVGHCKRPMRDVSPEIQEGMKWLIEEFELKKIYNLK</sequence>
<organism evidence="6">
    <name type="scientific">uncultured Desulfovibrio sp</name>
    <dbReference type="NCBI Taxonomy" id="167968"/>
    <lineage>
        <taxon>Bacteria</taxon>
        <taxon>Pseudomonadati</taxon>
        <taxon>Thermodesulfobacteriota</taxon>
        <taxon>Desulfovibrionia</taxon>
        <taxon>Desulfovibrionales</taxon>
        <taxon>Desulfovibrionaceae</taxon>
        <taxon>Desulfovibrio</taxon>
        <taxon>environmental samples</taxon>
    </lineage>
</organism>
<feature type="binding site" evidence="5">
    <location>
        <position position="50"/>
    </location>
    <ligand>
        <name>pyruvate</name>
        <dbReference type="ChEBI" id="CHEBI:15361"/>
    </ligand>
</feature>
<reference evidence="6" key="1">
    <citation type="submission" date="2016-04" db="EMBL/GenBank/DDBJ databases">
        <authorList>
            <person name="Evans L.H."/>
            <person name="Alamgir A."/>
            <person name="Owens N."/>
            <person name="Weber N.D."/>
            <person name="Virtaneva K."/>
            <person name="Barbian K."/>
            <person name="Babar A."/>
            <person name="Rosenke K."/>
        </authorList>
    </citation>
    <scope>NUCLEOTIDE SEQUENCE</scope>
    <source>
        <strain evidence="6">92-2</strain>
    </source>
</reference>
<dbReference type="GO" id="GO:0008840">
    <property type="term" value="F:4-hydroxy-tetrahydrodipicolinate synthase activity"/>
    <property type="evidence" value="ECO:0007669"/>
    <property type="project" value="UniProtKB-EC"/>
</dbReference>
<accession>A0A212J325</accession>
<evidence type="ECO:0000256" key="4">
    <source>
        <dbReference type="PIRSR" id="PIRSR001365-1"/>
    </source>
</evidence>
<feature type="active site" description="Proton donor/acceptor" evidence="4">
    <location>
        <position position="138"/>
    </location>
</feature>
<proteinExistence type="inferred from homology"/>
<dbReference type="RefSeq" id="WP_215646998.1">
    <property type="nucleotide sequence ID" value="NZ_CABUEN010000004.1"/>
</dbReference>
<dbReference type="PANTHER" id="PTHR12128:SF66">
    <property type="entry name" value="4-HYDROXY-2-OXOGLUTARATE ALDOLASE, MITOCHONDRIAL"/>
    <property type="match status" value="1"/>
</dbReference>
<name>A0A212J325_9BACT</name>
<feature type="active site" description="Schiff-base intermediate with substrate" evidence="4">
    <location>
        <position position="167"/>
    </location>
</feature>
<dbReference type="AlphaFoldDB" id="A0A212J325"/>